<protein>
    <submittedName>
        <fullName evidence="4">Stage III sporulation protein AA</fullName>
    </submittedName>
</protein>
<dbReference type="InterPro" id="IPR027417">
    <property type="entry name" value="P-loop_NTPase"/>
</dbReference>
<evidence type="ECO:0000259" key="3">
    <source>
        <dbReference type="SMART" id="SM00382"/>
    </source>
</evidence>
<dbReference type="RefSeq" id="WP_246067999.1">
    <property type="nucleotide sequence ID" value="NZ_JBHTGQ010000023.1"/>
</dbReference>
<name>A0ABW2V2J5_9BACL</name>
<evidence type="ECO:0000313" key="4">
    <source>
        <dbReference type="EMBL" id="MFC7750359.1"/>
    </source>
</evidence>
<dbReference type="Gene3D" id="3.40.50.300">
    <property type="entry name" value="P-loop containing nucleotide triphosphate hydrolases"/>
    <property type="match status" value="1"/>
</dbReference>
<dbReference type="InterPro" id="IPR045735">
    <property type="entry name" value="Spore_III_AA_AAA+_ATPase"/>
</dbReference>
<dbReference type="InterPro" id="IPR014217">
    <property type="entry name" value="Spore_III_AA"/>
</dbReference>
<dbReference type="InterPro" id="IPR003593">
    <property type="entry name" value="AAA+_ATPase"/>
</dbReference>
<evidence type="ECO:0000313" key="5">
    <source>
        <dbReference type="Proteomes" id="UP001596528"/>
    </source>
</evidence>
<organism evidence="4 5">
    <name type="scientific">Paenibacillus thermoaerophilus</name>
    <dbReference type="NCBI Taxonomy" id="1215385"/>
    <lineage>
        <taxon>Bacteria</taxon>
        <taxon>Bacillati</taxon>
        <taxon>Bacillota</taxon>
        <taxon>Bacilli</taxon>
        <taxon>Bacillales</taxon>
        <taxon>Paenibacillaceae</taxon>
        <taxon>Paenibacillus</taxon>
    </lineage>
</organism>
<sequence length="337" mass="36298">MDEWIQLLPSAIRRAVMGMPQQQAADLEELRIRAERPLEAVAGGKPLFLAADGRTVADPRSGLLVSRSDCLRMTEALTRHSVYTHEEQLRRGYVTMPGGHRVGVAGRAVVEKGAIRLMRDLGGFNVRIARERPGVAAGSLGKLLRPERPWLHHTLIVSPPQTGKTTFLRDLARLISYGWWPKRAVGNAVHPPYGLKVGIVDERSEIAACRDGVPTFDVGPRTDVLDACPKAEGMMMLIRSMSPDVLIADEIGRPEDAAAVEEAAHAGVAVIASAHGANLMDAARRPALRRLLEQGVFERFVLLSRSAGAPLQAAVLDRHGSRALPAATIDSGAGGTP</sequence>
<evidence type="ECO:0000256" key="2">
    <source>
        <dbReference type="ARBA" id="ARBA00022840"/>
    </source>
</evidence>
<gene>
    <name evidence="4" type="primary">spoIIIAA</name>
    <name evidence="4" type="ORF">ACFQWB_10515</name>
</gene>
<dbReference type="SMART" id="SM00382">
    <property type="entry name" value="AAA"/>
    <property type="match status" value="1"/>
</dbReference>
<dbReference type="Proteomes" id="UP001596528">
    <property type="component" value="Unassembled WGS sequence"/>
</dbReference>
<keyword evidence="5" id="KW-1185">Reference proteome</keyword>
<accession>A0ABW2V2J5</accession>
<feature type="domain" description="AAA+ ATPase" evidence="3">
    <location>
        <begin position="150"/>
        <end position="298"/>
    </location>
</feature>
<dbReference type="SUPFAM" id="SSF52540">
    <property type="entry name" value="P-loop containing nucleoside triphosphate hydrolases"/>
    <property type="match status" value="1"/>
</dbReference>
<comment type="caution">
    <text evidence="4">The sequence shown here is derived from an EMBL/GenBank/DDBJ whole genome shotgun (WGS) entry which is preliminary data.</text>
</comment>
<keyword evidence="2" id="KW-0067">ATP-binding</keyword>
<dbReference type="PANTHER" id="PTHR20953">
    <property type="entry name" value="KINASE-RELATED"/>
    <property type="match status" value="1"/>
</dbReference>
<keyword evidence="1" id="KW-0547">Nucleotide-binding</keyword>
<reference evidence="5" key="1">
    <citation type="journal article" date="2019" name="Int. J. Syst. Evol. Microbiol.">
        <title>The Global Catalogue of Microorganisms (GCM) 10K type strain sequencing project: providing services to taxonomists for standard genome sequencing and annotation.</title>
        <authorList>
            <consortium name="The Broad Institute Genomics Platform"/>
            <consortium name="The Broad Institute Genome Sequencing Center for Infectious Disease"/>
            <person name="Wu L."/>
            <person name="Ma J."/>
        </authorList>
    </citation>
    <scope>NUCLEOTIDE SEQUENCE [LARGE SCALE GENOMIC DNA]</scope>
    <source>
        <strain evidence="5">JCM 18657</strain>
    </source>
</reference>
<dbReference type="Pfam" id="PF19568">
    <property type="entry name" value="Spore_III_AA"/>
    <property type="match status" value="1"/>
</dbReference>
<evidence type="ECO:0000256" key="1">
    <source>
        <dbReference type="ARBA" id="ARBA00022741"/>
    </source>
</evidence>
<proteinExistence type="predicted"/>
<dbReference type="PANTHER" id="PTHR20953:SF3">
    <property type="entry name" value="P-LOOP CONTAINING NUCLEOSIDE TRIPHOSPHATE HYDROLASES SUPERFAMILY PROTEIN"/>
    <property type="match status" value="1"/>
</dbReference>
<dbReference type="NCBIfam" id="TIGR02858">
    <property type="entry name" value="spore_III_AA"/>
    <property type="match status" value="1"/>
</dbReference>
<dbReference type="EMBL" id="JBHTGQ010000023">
    <property type="protein sequence ID" value="MFC7750359.1"/>
    <property type="molecule type" value="Genomic_DNA"/>
</dbReference>